<keyword evidence="3" id="KW-0472">Membrane</keyword>
<dbReference type="AlphaFoldDB" id="A0A9W6VBX0"/>
<gene>
    <name evidence="5" type="ORF">Aglo03_44220</name>
</gene>
<dbReference type="CDD" id="cd03801">
    <property type="entry name" value="GT4_PimA-like"/>
    <property type="match status" value="1"/>
</dbReference>
<dbReference type="GO" id="GO:1901137">
    <property type="term" value="P:carbohydrate derivative biosynthetic process"/>
    <property type="evidence" value="ECO:0007669"/>
    <property type="project" value="UniProtKB-ARBA"/>
</dbReference>
<name>A0A9W6VBX0_9PSEU</name>
<feature type="transmembrane region" description="Helical" evidence="3">
    <location>
        <begin position="370"/>
        <end position="391"/>
    </location>
</feature>
<sequence length="815" mass="85110">MSEPDLARAGLLVAGATVVVSLVSYAYGIVLAHWLPGAEYAVFASGQTLLLLAGTAASAAVPWALAKAVRAHPAGTVERRRAMAHALAVGVLGSVPAALVVAAVTAVYAPFDAVAAVAAAVAAIVLSGCAVGWLQGEQRFSRLAALRVAEVVTRVGVGAAAVGLGFGAAGALGAFVVGSVVLLAGGLAARSAGLRAWSDLSWQRGVVRDRERWAETAGLSAVQALLGVVTATDIVLAPVIAGVGPDAAVYQLAAALGRVPLFVAAALAVVAFPRLPSRGVARDMASTYGWLAFPATAVLVTAPPQVLSWLVPAHLSNATTLLPFTALAGLGLGLVTLAATVLQAQEAYRRAVGVLGTALGLMAAGTVLGWYTWGIAVGVCLGALLAAGVLIRTAHLSVPLTSLVTAVVAGTVLWQVSRWTPGWIAATILLGLFSLRMARSPKPAAPGPRLRVLHLGFEDPALPGSGGGAVRTHEMNRRLARDHDITVLTTRWPGCVDRVQDGVRYEHVGIGSGRTHLGRIAGYALALPFVSRRYAADLVVEDFFAPVSSIGAPLWTGRPTLGVVQWLNAREKSRQYRLPFFLVERVGVRTHRKLVTVSDGIAKRLRGMNAAAEVSVVANGVDAAAFDVRAPRGEDVVFVGRLEIAQKGLDLLISAFAAHADRMPGDLVLAGTGPDERRLRALAVEHGVERRVRFLGWVSGVAKYRLYAAARVVAVPSRFETFGMVALEAAACGSPVVAFDIDCLREVVPATAGVLVPAFDTAGYGRALVDLATDPVRVERLGWSGRHLARAYSWDRLAVDQDRVYRAAVRDWQEG</sequence>
<feature type="transmembrane region" description="Helical" evidence="3">
    <location>
        <begin position="218"/>
        <end position="241"/>
    </location>
</feature>
<evidence type="ECO:0000259" key="4">
    <source>
        <dbReference type="Pfam" id="PF13439"/>
    </source>
</evidence>
<dbReference type="PANTHER" id="PTHR45947">
    <property type="entry name" value="SULFOQUINOVOSYL TRANSFERASE SQD2"/>
    <property type="match status" value="1"/>
</dbReference>
<feature type="transmembrane region" description="Helical" evidence="3">
    <location>
        <begin position="12"/>
        <end position="34"/>
    </location>
</feature>
<dbReference type="Pfam" id="PF13439">
    <property type="entry name" value="Glyco_transf_4"/>
    <property type="match status" value="1"/>
</dbReference>
<feature type="transmembrane region" description="Helical" evidence="3">
    <location>
        <begin position="322"/>
        <end position="342"/>
    </location>
</feature>
<keyword evidence="3" id="KW-0812">Transmembrane</keyword>
<dbReference type="Proteomes" id="UP001165042">
    <property type="component" value="Unassembled WGS sequence"/>
</dbReference>
<dbReference type="InterPro" id="IPR050194">
    <property type="entry name" value="Glycosyltransferase_grp1"/>
</dbReference>
<feature type="transmembrane region" description="Helical" evidence="3">
    <location>
        <begin position="114"/>
        <end position="134"/>
    </location>
</feature>
<dbReference type="RefSeq" id="WP_285611940.1">
    <property type="nucleotide sequence ID" value="NZ_BSSD01000007.1"/>
</dbReference>
<feature type="transmembrane region" description="Helical" evidence="3">
    <location>
        <begin position="284"/>
        <end position="302"/>
    </location>
</feature>
<feature type="transmembrane region" description="Helical" evidence="3">
    <location>
        <begin position="398"/>
        <end position="416"/>
    </location>
</feature>
<dbReference type="GO" id="GO:0016757">
    <property type="term" value="F:glycosyltransferase activity"/>
    <property type="evidence" value="ECO:0007669"/>
    <property type="project" value="UniProtKB-KW"/>
</dbReference>
<keyword evidence="1" id="KW-0328">Glycosyltransferase</keyword>
<dbReference type="EMBL" id="BSSD01000007">
    <property type="protein sequence ID" value="GLW93606.1"/>
    <property type="molecule type" value="Genomic_DNA"/>
</dbReference>
<keyword evidence="2" id="KW-0808">Transferase</keyword>
<dbReference type="SUPFAM" id="SSF53756">
    <property type="entry name" value="UDP-Glycosyltransferase/glycogen phosphorylase"/>
    <property type="match status" value="1"/>
</dbReference>
<evidence type="ECO:0000256" key="3">
    <source>
        <dbReference type="SAM" id="Phobius"/>
    </source>
</evidence>
<feature type="transmembrane region" description="Helical" evidence="3">
    <location>
        <begin position="347"/>
        <end position="364"/>
    </location>
</feature>
<evidence type="ECO:0000256" key="1">
    <source>
        <dbReference type="ARBA" id="ARBA00022676"/>
    </source>
</evidence>
<keyword evidence="3" id="KW-1133">Transmembrane helix</keyword>
<feature type="domain" description="Glycosyltransferase subfamily 4-like N-terminal" evidence="4">
    <location>
        <begin position="466"/>
        <end position="623"/>
    </location>
</feature>
<feature type="transmembrane region" description="Helical" evidence="3">
    <location>
        <begin position="40"/>
        <end position="65"/>
    </location>
</feature>
<dbReference type="Pfam" id="PF13692">
    <property type="entry name" value="Glyco_trans_1_4"/>
    <property type="match status" value="1"/>
</dbReference>
<protein>
    <recommendedName>
        <fullName evidence="4">Glycosyltransferase subfamily 4-like N-terminal domain-containing protein</fullName>
    </recommendedName>
</protein>
<evidence type="ECO:0000256" key="2">
    <source>
        <dbReference type="ARBA" id="ARBA00022679"/>
    </source>
</evidence>
<dbReference type="InterPro" id="IPR028098">
    <property type="entry name" value="Glyco_trans_4-like_N"/>
</dbReference>
<feature type="transmembrane region" description="Helical" evidence="3">
    <location>
        <begin position="172"/>
        <end position="197"/>
    </location>
</feature>
<accession>A0A9W6VBX0</accession>
<feature type="transmembrane region" description="Helical" evidence="3">
    <location>
        <begin position="86"/>
        <end position="108"/>
    </location>
</feature>
<organism evidence="5 6">
    <name type="scientific">Actinokineospora globicatena</name>
    <dbReference type="NCBI Taxonomy" id="103729"/>
    <lineage>
        <taxon>Bacteria</taxon>
        <taxon>Bacillati</taxon>
        <taxon>Actinomycetota</taxon>
        <taxon>Actinomycetes</taxon>
        <taxon>Pseudonocardiales</taxon>
        <taxon>Pseudonocardiaceae</taxon>
        <taxon>Actinokineospora</taxon>
    </lineage>
</organism>
<proteinExistence type="predicted"/>
<reference evidence="5" key="1">
    <citation type="submission" date="2023-02" db="EMBL/GenBank/DDBJ databases">
        <title>Actinokineospora globicatena NBRC 15670.</title>
        <authorList>
            <person name="Ichikawa N."/>
            <person name="Sato H."/>
            <person name="Tonouchi N."/>
        </authorList>
    </citation>
    <scope>NUCLEOTIDE SEQUENCE</scope>
    <source>
        <strain evidence="5">NBRC 15670</strain>
    </source>
</reference>
<keyword evidence="6" id="KW-1185">Reference proteome</keyword>
<evidence type="ECO:0000313" key="5">
    <source>
        <dbReference type="EMBL" id="GLW93606.1"/>
    </source>
</evidence>
<comment type="caution">
    <text evidence="5">The sequence shown here is derived from an EMBL/GenBank/DDBJ whole genome shotgun (WGS) entry which is preliminary data.</text>
</comment>
<feature type="transmembrane region" description="Helical" evidence="3">
    <location>
        <begin position="247"/>
        <end position="272"/>
    </location>
</feature>
<evidence type="ECO:0000313" key="6">
    <source>
        <dbReference type="Proteomes" id="UP001165042"/>
    </source>
</evidence>
<dbReference type="PANTHER" id="PTHR45947:SF3">
    <property type="entry name" value="SULFOQUINOVOSYL TRANSFERASE SQD2"/>
    <property type="match status" value="1"/>
</dbReference>
<dbReference type="Gene3D" id="3.40.50.2000">
    <property type="entry name" value="Glycogen Phosphorylase B"/>
    <property type="match status" value="2"/>
</dbReference>
<feature type="transmembrane region" description="Helical" evidence="3">
    <location>
        <begin position="146"/>
        <end position="166"/>
    </location>
</feature>